<dbReference type="EnsemblMetazoa" id="CapteT210790">
    <property type="protein sequence ID" value="CapteP210790"/>
    <property type="gene ID" value="CapteG210790"/>
</dbReference>
<dbReference type="OMA" id="FENCHRD"/>
<evidence type="ECO:0000313" key="1">
    <source>
        <dbReference type="EMBL" id="ELT92327.1"/>
    </source>
</evidence>
<evidence type="ECO:0008006" key="4">
    <source>
        <dbReference type="Google" id="ProtNLM"/>
    </source>
</evidence>
<dbReference type="InterPro" id="IPR045114">
    <property type="entry name" value="Csn12-like"/>
</dbReference>
<protein>
    <recommendedName>
        <fullName evidence="4">PCI domain-containing protein</fullName>
    </recommendedName>
</protein>
<dbReference type="GO" id="GO:0003690">
    <property type="term" value="F:double-stranded DNA binding"/>
    <property type="evidence" value="ECO:0007669"/>
    <property type="project" value="InterPro"/>
</dbReference>
<dbReference type="STRING" id="283909.R7TFT1"/>
<dbReference type="GO" id="GO:0003723">
    <property type="term" value="F:RNA binding"/>
    <property type="evidence" value="ECO:0007669"/>
    <property type="project" value="InterPro"/>
</dbReference>
<dbReference type="AlphaFoldDB" id="R7TFT1"/>
<dbReference type="EMBL" id="AMQN01013360">
    <property type="status" value="NOT_ANNOTATED_CDS"/>
    <property type="molecule type" value="Genomic_DNA"/>
</dbReference>
<dbReference type="EMBL" id="AMQN01013359">
    <property type="status" value="NOT_ANNOTATED_CDS"/>
    <property type="molecule type" value="Genomic_DNA"/>
</dbReference>
<dbReference type="HOGENOM" id="CLU_1688417_0_0_1"/>
<dbReference type="PANTHER" id="PTHR12732">
    <property type="entry name" value="UNCHARACTERIZED PROTEASOME COMPONENT REGION PCI-CONTAINING"/>
    <property type="match status" value="1"/>
</dbReference>
<proteinExistence type="predicted"/>
<evidence type="ECO:0000313" key="2">
    <source>
        <dbReference type="EnsemblMetazoa" id="CapteP210790"/>
    </source>
</evidence>
<organism evidence="1">
    <name type="scientific">Capitella teleta</name>
    <name type="common">Polychaete worm</name>
    <dbReference type="NCBI Taxonomy" id="283909"/>
    <lineage>
        <taxon>Eukaryota</taxon>
        <taxon>Metazoa</taxon>
        <taxon>Spiralia</taxon>
        <taxon>Lophotrochozoa</taxon>
        <taxon>Annelida</taxon>
        <taxon>Polychaeta</taxon>
        <taxon>Sedentaria</taxon>
        <taxon>Scolecida</taxon>
        <taxon>Capitellidae</taxon>
        <taxon>Capitella</taxon>
    </lineage>
</organism>
<evidence type="ECO:0000313" key="3">
    <source>
        <dbReference type="Proteomes" id="UP000014760"/>
    </source>
</evidence>
<dbReference type="GO" id="GO:0006368">
    <property type="term" value="P:transcription elongation by RNA polymerase II"/>
    <property type="evidence" value="ECO:0007669"/>
    <property type="project" value="TreeGrafter"/>
</dbReference>
<dbReference type="EMBL" id="KB310160">
    <property type="protein sequence ID" value="ELT92327.1"/>
    <property type="molecule type" value="Genomic_DNA"/>
</dbReference>
<keyword evidence="3" id="KW-1185">Reference proteome</keyword>
<reference evidence="3" key="1">
    <citation type="submission" date="2012-12" db="EMBL/GenBank/DDBJ databases">
        <authorList>
            <person name="Hellsten U."/>
            <person name="Grimwood J."/>
            <person name="Chapman J.A."/>
            <person name="Shapiro H."/>
            <person name="Aerts A."/>
            <person name="Otillar R.P."/>
            <person name="Terry A.Y."/>
            <person name="Boore J.L."/>
            <person name="Simakov O."/>
            <person name="Marletaz F."/>
            <person name="Cho S.-J."/>
            <person name="Edsinger-Gonzales E."/>
            <person name="Havlak P."/>
            <person name="Kuo D.-H."/>
            <person name="Larsson T."/>
            <person name="Lv J."/>
            <person name="Arendt D."/>
            <person name="Savage R."/>
            <person name="Osoegawa K."/>
            <person name="de Jong P."/>
            <person name="Lindberg D.R."/>
            <person name="Seaver E.C."/>
            <person name="Weisblat D.A."/>
            <person name="Putnam N.H."/>
            <person name="Grigoriev I.V."/>
            <person name="Rokhsar D.S."/>
        </authorList>
    </citation>
    <scope>NUCLEOTIDE SEQUENCE</scope>
    <source>
        <strain evidence="3">I ESC-2004</strain>
    </source>
</reference>
<reference evidence="2" key="3">
    <citation type="submission" date="2015-06" db="UniProtKB">
        <authorList>
            <consortium name="EnsemblMetazoa"/>
        </authorList>
    </citation>
    <scope>IDENTIFICATION</scope>
</reference>
<reference evidence="1 3" key="2">
    <citation type="journal article" date="2013" name="Nature">
        <title>Insights into bilaterian evolution from three spiralian genomes.</title>
        <authorList>
            <person name="Simakov O."/>
            <person name="Marletaz F."/>
            <person name="Cho S.J."/>
            <person name="Edsinger-Gonzales E."/>
            <person name="Havlak P."/>
            <person name="Hellsten U."/>
            <person name="Kuo D.H."/>
            <person name="Larsson T."/>
            <person name="Lv J."/>
            <person name="Arendt D."/>
            <person name="Savage R."/>
            <person name="Osoegawa K."/>
            <person name="de Jong P."/>
            <person name="Grimwood J."/>
            <person name="Chapman J.A."/>
            <person name="Shapiro H."/>
            <person name="Aerts A."/>
            <person name="Otillar R.P."/>
            <person name="Terry A.Y."/>
            <person name="Boore J.L."/>
            <person name="Grigoriev I.V."/>
            <person name="Lindberg D.R."/>
            <person name="Seaver E.C."/>
            <person name="Weisblat D.A."/>
            <person name="Putnam N.H."/>
            <person name="Rokhsar D.S."/>
        </authorList>
    </citation>
    <scope>NUCLEOTIDE SEQUENCE</scope>
    <source>
        <strain evidence="1 3">I ESC-2004</strain>
    </source>
</reference>
<gene>
    <name evidence="1" type="ORF">CAPTEDRAFT_210790</name>
</gene>
<dbReference type="GO" id="GO:0000973">
    <property type="term" value="P:post-transcriptional tethering of RNA polymerase II gene DNA at nuclear periphery"/>
    <property type="evidence" value="ECO:0007669"/>
    <property type="project" value="TreeGrafter"/>
</dbReference>
<dbReference type="GO" id="GO:0016973">
    <property type="term" value="P:poly(A)+ mRNA export from nucleus"/>
    <property type="evidence" value="ECO:0007669"/>
    <property type="project" value="TreeGrafter"/>
</dbReference>
<name>R7TFT1_CAPTE</name>
<dbReference type="SMART" id="SM00753">
    <property type="entry name" value="PAM"/>
    <property type="match status" value="1"/>
</dbReference>
<dbReference type="GO" id="GO:0070390">
    <property type="term" value="C:transcription export complex 2"/>
    <property type="evidence" value="ECO:0007669"/>
    <property type="project" value="TreeGrafter"/>
</dbReference>
<sequence length="156" mass="17729">MANVSLNGYLQNLETALENKDGMFAGAVTMKLVDRVTGLLYEGGRGTRTSKCMKDSEEYLTFAFEHCHRAAQQNKRLILIYLLPVKMLLGQMPKQSLLRKYDLLQFADVATAVSSGNLRLLNDAMEKSHAFFIKCGIYLILEKLKIITYRNLFKKV</sequence>
<accession>R7TFT1</accession>
<dbReference type="PANTHER" id="PTHR12732:SF0">
    <property type="entry name" value="PCI DOMAIN-CONTAINING PROTEIN 2"/>
    <property type="match status" value="1"/>
</dbReference>
<dbReference type="OrthoDB" id="10252687at2759"/>
<dbReference type="Proteomes" id="UP000014760">
    <property type="component" value="Unassembled WGS sequence"/>
</dbReference>